<dbReference type="PRINTS" id="PR00606">
    <property type="entry name" value="CYTCHROMECID"/>
</dbReference>
<evidence type="ECO:0000259" key="7">
    <source>
        <dbReference type="PROSITE" id="PS51007"/>
    </source>
</evidence>
<dbReference type="PROSITE" id="PS51007">
    <property type="entry name" value="CYTC"/>
    <property type="match status" value="1"/>
</dbReference>
<evidence type="ECO:0000313" key="8">
    <source>
        <dbReference type="EMBL" id="RRN45903.1"/>
    </source>
</evidence>
<protein>
    <recommendedName>
        <fullName evidence="7">Cytochrome c domain-containing protein</fullName>
    </recommendedName>
</protein>
<evidence type="ECO:0000256" key="6">
    <source>
        <dbReference type="PIRSR" id="PIRSR602324-1"/>
    </source>
</evidence>
<comment type="PTM">
    <text evidence="6">Binds 1 heme c group covalently per subunit.</text>
</comment>
<dbReference type="EMBL" id="RRUE01000001">
    <property type="protein sequence ID" value="RRN45903.1"/>
    <property type="molecule type" value="Genomic_DNA"/>
</dbReference>
<keyword evidence="3 6" id="KW-0479">Metal-binding</keyword>
<evidence type="ECO:0000256" key="4">
    <source>
        <dbReference type="ARBA" id="ARBA00022982"/>
    </source>
</evidence>
<dbReference type="AlphaFoldDB" id="A0A3R8T489"/>
<keyword evidence="2 6" id="KW-0349">Heme</keyword>
<dbReference type="GO" id="GO:0009055">
    <property type="term" value="F:electron transfer activity"/>
    <property type="evidence" value="ECO:0007669"/>
    <property type="project" value="InterPro"/>
</dbReference>
<evidence type="ECO:0000256" key="3">
    <source>
        <dbReference type="ARBA" id="ARBA00022723"/>
    </source>
</evidence>
<evidence type="ECO:0000256" key="1">
    <source>
        <dbReference type="ARBA" id="ARBA00022448"/>
    </source>
</evidence>
<dbReference type="Gene3D" id="1.10.760.10">
    <property type="entry name" value="Cytochrome c-like domain"/>
    <property type="match status" value="1"/>
</dbReference>
<feature type="domain" description="Cytochrome c" evidence="7">
    <location>
        <begin position="4"/>
        <end position="89"/>
    </location>
</feature>
<dbReference type="SUPFAM" id="SSF46626">
    <property type="entry name" value="Cytochrome c"/>
    <property type="match status" value="1"/>
</dbReference>
<name>A0A3R8T489_9BURK</name>
<feature type="binding site" description="covalent" evidence="6">
    <location>
        <position position="22"/>
    </location>
    <ligand>
        <name>heme c</name>
        <dbReference type="ChEBI" id="CHEBI:61717"/>
    </ligand>
</feature>
<dbReference type="Pfam" id="PF00034">
    <property type="entry name" value="Cytochrom_C"/>
    <property type="match status" value="1"/>
</dbReference>
<evidence type="ECO:0000256" key="2">
    <source>
        <dbReference type="ARBA" id="ARBA00022617"/>
    </source>
</evidence>
<evidence type="ECO:0000256" key="5">
    <source>
        <dbReference type="ARBA" id="ARBA00023004"/>
    </source>
</evidence>
<proteinExistence type="predicted"/>
<feature type="binding site" description="covalent" evidence="6">
    <location>
        <position position="67"/>
    </location>
    <ligand>
        <name>heme c</name>
        <dbReference type="ChEBI" id="CHEBI:61717"/>
    </ligand>
</feature>
<keyword evidence="4" id="KW-0249">Electron transport</keyword>
<keyword evidence="1" id="KW-0813">Transport</keyword>
<keyword evidence="5 6" id="KW-0408">Iron</keyword>
<organism evidence="8 9">
    <name type="scientific">Lautropia dentalis</name>
    <dbReference type="NCBI Taxonomy" id="2490857"/>
    <lineage>
        <taxon>Bacteria</taxon>
        <taxon>Pseudomonadati</taxon>
        <taxon>Pseudomonadota</taxon>
        <taxon>Betaproteobacteria</taxon>
        <taxon>Burkholderiales</taxon>
        <taxon>Burkholderiaceae</taxon>
        <taxon>Lautropia</taxon>
    </lineage>
</organism>
<dbReference type="GO" id="GO:0020037">
    <property type="term" value="F:heme binding"/>
    <property type="evidence" value="ECO:0007669"/>
    <property type="project" value="InterPro"/>
</dbReference>
<keyword evidence="9" id="KW-1185">Reference proteome</keyword>
<evidence type="ECO:0000313" key="9">
    <source>
        <dbReference type="Proteomes" id="UP000270261"/>
    </source>
</evidence>
<sequence length="95" mass="10390">MPAIEAARVEKLLASHHCLACHRRDSKVVGPAFVDVGARYHGQPGAEAMLAERILKGGRGHWGPVSMPPQPQLDDDTLKAMTRWILQLPDGSQSR</sequence>
<feature type="binding site" description="covalent" evidence="6">
    <location>
        <position position="18"/>
    </location>
    <ligand>
        <name>heme c</name>
        <dbReference type="ChEBI" id="CHEBI:61717"/>
    </ligand>
</feature>
<dbReference type="InterPro" id="IPR009056">
    <property type="entry name" value="Cyt_c-like_dom"/>
</dbReference>
<dbReference type="InterPro" id="IPR036909">
    <property type="entry name" value="Cyt_c-like_dom_sf"/>
</dbReference>
<dbReference type="GO" id="GO:0005506">
    <property type="term" value="F:iron ion binding"/>
    <property type="evidence" value="ECO:0007669"/>
    <property type="project" value="InterPro"/>
</dbReference>
<dbReference type="Proteomes" id="UP000270261">
    <property type="component" value="Unassembled WGS sequence"/>
</dbReference>
<accession>A0A3R8T489</accession>
<reference evidence="8 9" key="1">
    <citation type="submission" date="2018-11" db="EMBL/GenBank/DDBJ databases">
        <title>Genome sequencing of Lautropia sp. KCOM 2505 (= ChDC F240).</title>
        <authorList>
            <person name="Kook J.-K."/>
            <person name="Park S.-N."/>
            <person name="Lim Y.K."/>
        </authorList>
    </citation>
    <scope>NUCLEOTIDE SEQUENCE [LARGE SCALE GENOMIC DNA]</scope>
    <source>
        <strain evidence="8 9">KCOM 2505</strain>
    </source>
</reference>
<dbReference type="OrthoDB" id="9814063at2"/>
<gene>
    <name evidence="8" type="ORF">EHV23_07235</name>
</gene>
<dbReference type="InterPro" id="IPR002324">
    <property type="entry name" value="Cyt_c_ID"/>
</dbReference>
<dbReference type="RefSeq" id="WP_125095329.1">
    <property type="nucleotide sequence ID" value="NZ_RRUE01000001.1"/>
</dbReference>
<comment type="caution">
    <text evidence="8">The sequence shown here is derived from an EMBL/GenBank/DDBJ whole genome shotgun (WGS) entry which is preliminary data.</text>
</comment>